<reference evidence="2 3" key="1">
    <citation type="journal article" date="2023" name="Life. Sci Alliance">
        <title>Evolutionary insights into 3D genome organization and epigenetic landscape of Vigna mungo.</title>
        <authorList>
            <person name="Junaid A."/>
            <person name="Singh B."/>
            <person name="Bhatia S."/>
        </authorList>
    </citation>
    <scope>NUCLEOTIDE SEQUENCE [LARGE SCALE GENOMIC DNA]</scope>
    <source>
        <strain evidence="2">Urdbean</strain>
    </source>
</reference>
<accession>A0AAQ3NMK2</accession>
<evidence type="ECO:0000313" key="3">
    <source>
        <dbReference type="Proteomes" id="UP001374535"/>
    </source>
</evidence>
<protein>
    <submittedName>
        <fullName evidence="2">Uncharacterized protein</fullName>
    </submittedName>
</protein>
<keyword evidence="3" id="KW-1185">Reference proteome</keyword>
<dbReference type="AlphaFoldDB" id="A0AAQ3NMK2"/>
<organism evidence="2 3">
    <name type="scientific">Vigna mungo</name>
    <name type="common">Black gram</name>
    <name type="synonym">Phaseolus mungo</name>
    <dbReference type="NCBI Taxonomy" id="3915"/>
    <lineage>
        <taxon>Eukaryota</taxon>
        <taxon>Viridiplantae</taxon>
        <taxon>Streptophyta</taxon>
        <taxon>Embryophyta</taxon>
        <taxon>Tracheophyta</taxon>
        <taxon>Spermatophyta</taxon>
        <taxon>Magnoliopsida</taxon>
        <taxon>eudicotyledons</taxon>
        <taxon>Gunneridae</taxon>
        <taxon>Pentapetalae</taxon>
        <taxon>rosids</taxon>
        <taxon>fabids</taxon>
        <taxon>Fabales</taxon>
        <taxon>Fabaceae</taxon>
        <taxon>Papilionoideae</taxon>
        <taxon>50 kb inversion clade</taxon>
        <taxon>NPAAA clade</taxon>
        <taxon>indigoferoid/millettioid clade</taxon>
        <taxon>Phaseoleae</taxon>
        <taxon>Vigna</taxon>
    </lineage>
</organism>
<dbReference type="Proteomes" id="UP001374535">
    <property type="component" value="Chromosome 5"/>
</dbReference>
<name>A0AAQ3NMK2_VIGMU</name>
<dbReference type="EMBL" id="CP144696">
    <property type="protein sequence ID" value="WVZ13124.1"/>
    <property type="molecule type" value="Genomic_DNA"/>
</dbReference>
<sequence>MLGYGREHSSSHKPIHLHLLDPHPPKQIKRLTEAVALDKTRNHGVPRNAILGRHEFKNTKSLVHKSPLRVPRNKARPRHDIWMRRGVKHPPGIIQGPKSEIHVDQVVKSEGICSKPEFKKVCMELFNFLLEFAGPYERGEGERVGCDGTLQHVGVEEEGERRVVGNGEGFKESVVEEGVGVGKSSKEFEGVVEVAVVGEGAEGEDARHRVVVGRESQAEEERMVLLRFRHA</sequence>
<evidence type="ECO:0000313" key="2">
    <source>
        <dbReference type="EMBL" id="WVZ13124.1"/>
    </source>
</evidence>
<evidence type="ECO:0000256" key="1">
    <source>
        <dbReference type="SAM" id="MobiDB-lite"/>
    </source>
</evidence>
<feature type="compositionally biased region" description="Basic and acidic residues" evidence="1">
    <location>
        <begin position="1"/>
        <end position="10"/>
    </location>
</feature>
<gene>
    <name evidence="2" type="ORF">V8G54_017654</name>
</gene>
<proteinExistence type="predicted"/>
<feature type="region of interest" description="Disordered" evidence="1">
    <location>
        <begin position="1"/>
        <end position="23"/>
    </location>
</feature>